<evidence type="ECO:0000313" key="11">
    <source>
        <dbReference type="Proteomes" id="UP000265366"/>
    </source>
</evidence>
<comment type="caution">
    <text evidence="10">The sequence shown here is derived from an EMBL/GenBank/DDBJ whole genome shotgun (WGS) entry which is preliminary data.</text>
</comment>
<dbReference type="Gene3D" id="1.10.10.10">
    <property type="entry name" value="Winged helix-like DNA-binding domain superfamily/Winged helix DNA-binding domain"/>
    <property type="match status" value="1"/>
</dbReference>
<keyword evidence="2" id="KW-0902">Two-component regulatory system</keyword>
<feature type="domain" description="OmpR/PhoB-type" evidence="9">
    <location>
        <begin position="149"/>
        <end position="256"/>
    </location>
</feature>
<evidence type="ECO:0000256" key="1">
    <source>
        <dbReference type="ARBA" id="ARBA00022553"/>
    </source>
</evidence>
<organism evidence="10 11">
    <name type="scientific">Aurantiacibacter xanthus</name>
    <dbReference type="NCBI Taxonomy" id="1784712"/>
    <lineage>
        <taxon>Bacteria</taxon>
        <taxon>Pseudomonadati</taxon>
        <taxon>Pseudomonadota</taxon>
        <taxon>Alphaproteobacteria</taxon>
        <taxon>Sphingomonadales</taxon>
        <taxon>Erythrobacteraceae</taxon>
        <taxon>Aurantiacibacter</taxon>
    </lineage>
</organism>
<dbReference type="InterPro" id="IPR001867">
    <property type="entry name" value="OmpR/PhoB-type_DNA-bd"/>
</dbReference>
<accession>A0A3A1PCG6</accession>
<keyword evidence="5" id="KW-0804">Transcription</keyword>
<dbReference type="EMBL" id="QXFM01000021">
    <property type="protein sequence ID" value="RIV91440.1"/>
    <property type="molecule type" value="Genomic_DNA"/>
</dbReference>
<dbReference type="PANTHER" id="PTHR48111:SF1">
    <property type="entry name" value="TWO-COMPONENT RESPONSE REGULATOR ORR33"/>
    <property type="match status" value="1"/>
</dbReference>
<dbReference type="GO" id="GO:0000156">
    <property type="term" value="F:phosphorelay response regulator activity"/>
    <property type="evidence" value="ECO:0007669"/>
    <property type="project" value="TreeGrafter"/>
</dbReference>
<dbReference type="GO" id="GO:0005829">
    <property type="term" value="C:cytosol"/>
    <property type="evidence" value="ECO:0007669"/>
    <property type="project" value="TreeGrafter"/>
</dbReference>
<dbReference type="Gene3D" id="3.40.50.2300">
    <property type="match status" value="1"/>
</dbReference>
<gene>
    <name evidence="10" type="ORF">D2V17_03025</name>
</gene>
<evidence type="ECO:0000256" key="4">
    <source>
        <dbReference type="ARBA" id="ARBA00023125"/>
    </source>
</evidence>
<dbReference type="SMART" id="SM00448">
    <property type="entry name" value="REC"/>
    <property type="match status" value="1"/>
</dbReference>
<dbReference type="InterPro" id="IPR011006">
    <property type="entry name" value="CheY-like_superfamily"/>
</dbReference>
<evidence type="ECO:0000313" key="10">
    <source>
        <dbReference type="EMBL" id="RIV91440.1"/>
    </source>
</evidence>
<dbReference type="InterPro" id="IPR001789">
    <property type="entry name" value="Sig_transdc_resp-reg_receiver"/>
</dbReference>
<dbReference type="Gene3D" id="6.10.250.690">
    <property type="match status" value="1"/>
</dbReference>
<evidence type="ECO:0000259" key="8">
    <source>
        <dbReference type="PROSITE" id="PS50110"/>
    </source>
</evidence>
<sequence length="261" mass="28200">MTNDDALDERLRSLFAGCSALVLEDEAELAGSLASALSRHGFADMDVVSSGTAALTQAREKAYDVLILDRQVPGLDGISALERIRESGGPSADAPALFLTALGTERQKVEGLAAGGDDYVVKPVSDTELLARVAAMIRRRARWATPEQAERIENGPLLIDSRAMAAQLFGQPLDLTPREQAILQVLGESTGLPVTRSMLWSRCWSDYNFMPSNAANTIDVHVSRLRKKLEAASGDLDEALRPLILSVRSQGLMLRDLSQQG</sequence>
<proteinExistence type="predicted"/>
<protein>
    <submittedName>
        <fullName evidence="10">DNA-binding response regulator</fullName>
    </submittedName>
</protein>
<keyword evidence="11" id="KW-1185">Reference proteome</keyword>
<feature type="domain" description="Response regulatory" evidence="8">
    <location>
        <begin position="19"/>
        <end position="137"/>
    </location>
</feature>
<dbReference type="Pfam" id="PF00072">
    <property type="entry name" value="Response_reg"/>
    <property type="match status" value="1"/>
</dbReference>
<dbReference type="GO" id="GO:0000976">
    <property type="term" value="F:transcription cis-regulatory region binding"/>
    <property type="evidence" value="ECO:0007669"/>
    <property type="project" value="TreeGrafter"/>
</dbReference>
<reference evidence="10 11" key="1">
    <citation type="submission" date="2018-08" db="EMBL/GenBank/DDBJ databases">
        <title>Erythrobacter zhengii sp.nov., a bacterium isolated from deep-sea sediment.</title>
        <authorList>
            <person name="Fang C."/>
            <person name="Wu Y.-H."/>
            <person name="Sun C."/>
            <person name="Wang H."/>
            <person name="Cheng H."/>
            <person name="Meng F.-X."/>
            <person name="Wang C.-S."/>
            <person name="Xu X.-W."/>
        </authorList>
    </citation>
    <scope>NUCLEOTIDE SEQUENCE [LARGE SCALE GENOMIC DNA]</scope>
    <source>
        <strain evidence="10 11">CCTCC AB 2015396</strain>
    </source>
</reference>
<dbReference type="PROSITE" id="PS51755">
    <property type="entry name" value="OMPR_PHOB"/>
    <property type="match status" value="1"/>
</dbReference>
<dbReference type="PANTHER" id="PTHR48111">
    <property type="entry name" value="REGULATOR OF RPOS"/>
    <property type="match status" value="1"/>
</dbReference>
<evidence type="ECO:0000256" key="7">
    <source>
        <dbReference type="PROSITE-ProRule" id="PRU01091"/>
    </source>
</evidence>
<feature type="modified residue" description="4-aspartylphosphate" evidence="6">
    <location>
        <position position="69"/>
    </location>
</feature>
<dbReference type="InterPro" id="IPR039420">
    <property type="entry name" value="WalR-like"/>
</dbReference>
<dbReference type="InterPro" id="IPR036388">
    <property type="entry name" value="WH-like_DNA-bd_sf"/>
</dbReference>
<dbReference type="Proteomes" id="UP000265366">
    <property type="component" value="Unassembled WGS sequence"/>
</dbReference>
<keyword evidence="4 7" id="KW-0238">DNA-binding</keyword>
<dbReference type="PROSITE" id="PS50110">
    <property type="entry name" value="RESPONSE_REGULATORY"/>
    <property type="match status" value="1"/>
</dbReference>
<dbReference type="RefSeq" id="WP_119591663.1">
    <property type="nucleotide sequence ID" value="NZ_QXFM01000021.1"/>
</dbReference>
<name>A0A3A1PCG6_9SPHN</name>
<evidence type="ECO:0000256" key="6">
    <source>
        <dbReference type="PROSITE-ProRule" id="PRU00169"/>
    </source>
</evidence>
<keyword evidence="1 6" id="KW-0597">Phosphoprotein</keyword>
<dbReference type="Pfam" id="PF00486">
    <property type="entry name" value="Trans_reg_C"/>
    <property type="match status" value="1"/>
</dbReference>
<dbReference type="CDD" id="cd00383">
    <property type="entry name" value="trans_reg_C"/>
    <property type="match status" value="1"/>
</dbReference>
<evidence type="ECO:0000259" key="9">
    <source>
        <dbReference type="PROSITE" id="PS51755"/>
    </source>
</evidence>
<dbReference type="SUPFAM" id="SSF52172">
    <property type="entry name" value="CheY-like"/>
    <property type="match status" value="1"/>
</dbReference>
<evidence type="ECO:0000256" key="3">
    <source>
        <dbReference type="ARBA" id="ARBA00023015"/>
    </source>
</evidence>
<evidence type="ECO:0000256" key="2">
    <source>
        <dbReference type="ARBA" id="ARBA00023012"/>
    </source>
</evidence>
<dbReference type="GO" id="GO:0032993">
    <property type="term" value="C:protein-DNA complex"/>
    <property type="evidence" value="ECO:0007669"/>
    <property type="project" value="TreeGrafter"/>
</dbReference>
<feature type="DNA-binding region" description="OmpR/PhoB-type" evidence="7">
    <location>
        <begin position="149"/>
        <end position="256"/>
    </location>
</feature>
<keyword evidence="3" id="KW-0805">Transcription regulation</keyword>
<dbReference type="SMART" id="SM00862">
    <property type="entry name" value="Trans_reg_C"/>
    <property type="match status" value="1"/>
</dbReference>
<dbReference type="OrthoDB" id="9802426at2"/>
<dbReference type="GO" id="GO:0006355">
    <property type="term" value="P:regulation of DNA-templated transcription"/>
    <property type="evidence" value="ECO:0007669"/>
    <property type="project" value="InterPro"/>
</dbReference>
<dbReference type="AlphaFoldDB" id="A0A3A1PCG6"/>
<evidence type="ECO:0000256" key="5">
    <source>
        <dbReference type="ARBA" id="ARBA00023163"/>
    </source>
</evidence>